<dbReference type="InterPro" id="IPR002197">
    <property type="entry name" value="HTH_Fis"/>
</dbReference>
<dbReference type="PRINTS" id="PR01590">
    <property type="entry name" value="HTHFIS"/>
</dbReference>
<keyword evidence="4" id="KW-0804">Transcription</keyword>
<reference evidence="6 7" key="1">
    <citation type="journal article" date="2019" name="Indoor Air">
        <title>Impacts of indoor surface finishes on bacterial viability.</title>
        <authorList>
            <person name="Hu J."/>
            <person name="Maamar S.B."/>
            <person name="Glawe A.J."/>
            <person name="Gottel N."/>
            <person name="Gilbert J.A."/>
            <person name="Hartmann E.M."/>
        </authorList>
    </citation>
    <scope>NUCLEOTIDE SEQUENCE [LARGE SCALE GENOMIC DNA]</scope>
    <source>
        <strain evidence="6 7">AF060A6</strain>
    </source>
</reference>
<protein>
    <submittedName>
        <fullName evidence="6">Sigma-54-dependent Fis family transcriptional regulator</fullName>
    </submittedName>
</protein>
<keyword evidence="3" id="KW-0805">Transcription regulation</keyword>
<gene>
    <name evidence="6" type="ORF">E1I69_05950</name>
</gene>
<feature type="domain" description="Sigma-54 factor interaction" evidence="5">
    <location>
        <begin position="327"/>
        <end position="483"/>
    </location>
</feature>
<evidence type="ECO:0000256" key="4">
    <source>
        <dbReference type="ARBA" id="ARBA00023163"/>
    </source>
</evidence>
<dbReference type="AlphaFoldDB" id="A0A4S3PVL5"/>
<dbReference type="Pfam" id="PF02954">
    <property type="entry name" value="HTH_8"/>
    <property type="match status" value="1"/>
</dbReference>
<dbReference type="InterPro" id="IPR009057">
    <property type="entry name" value="Homeodomain-like_sf"/>
</dbReference>
<dbReference type="InterPro" id="IPR058031">
    <property type="entry name" value="AAA_lid_NorR"/>
</dbReference>
<dbReference type="Gene3D" id="1.10.10.60">
    <property type="entry name" value="Homeodomain-like"/>
    <property type="match status" value="1"/>
</dbReference>
<dbReference type="GO" id="GO:0000156">
    <property type="term" value="F:phosphorelay response regulator activity"/>
    <property type="evidence" value="ECO:0007669"/>
    <property type="project" value="InterPro"/>
</dbReference>
<dbReference type="GO" id="GO:0006355">
    <property type="term" value="P:regulation of DNA-templated transcription"/>
    <property type="evidence" value="ECO:0007669"/>
    <property type="project" value="InterPro"/>
</dbReference>
<dbReference type="SUPFAM" id="SSF159800">
    <property type="entry name" value="PrpR receptor domain-like"/>
    <property type="match status" value="1"/>
</dbReference>
<dbReference type="Gene3D" id="1.10.8.60">
    <property type="match status" value="1"/>
</dbReference>
<dbReference type="Pfam" id="PF25601">
    <property type="entry name" value="AAA_lid_14"/>
    <property type="match status" value="1"/>
</dbReference>
<name>A0A4S3PVL5_9BACI</name>
<comment type="caution">
    <text evidence="6">The sequence shown here is derived from an EMBL/GenBank/DDBJ whole genome shotgun (WGS) entry which is preliminary data.</text>
</comment>
<dbReference type="Gene3D" id="3.40.50.2300">
    <property type="match status" value="1"/>
</dbReference>
<dbReference type="SUPFAM" id="SSF46689">
    <property type="entry name" value="Homeodomain-like"/>
    <property type="match status" value="1"/>
</dbReference>
<dbReference type="Gene3D" id="3.40.50.10660">
    <property type="entry name" value="PrpR receptor domain-like"/>
    <property type="match status" value="1"/>
</dbReference>
<dbReference type="PROSITE" id="PS50045">
    <property type="entry name" value="SIGMA54_INTERACT_4"/>
    <property type="match status" value="1"/>
</dbReference>
<sequence length="554" mass="63346">MVAPYESMIPVIQECIGLFPGFDIQYSLGDLNEGVKQAVQAVSNGAEIIISRGGTAQLIKKNVRVPVLDMQLSGYDMIRSLSLATNLESKTAIVGFSNITTGAQSIIDLLDLPLKVFTVADSDEVAPLILELKNSGYQQIVGDVITVKTSNAYGLKGFLIQSGKESVMNALEDAKLVYGYLNAKKNLMKVMEQFILKDHQNIMILDDKNEIIYERWSDFQINPITEDDLYILSTDLEINKQKVTRSFMVQDNLLDVTGYCIQVGQHSFKVIVTEKTASILEQKGLFLDTDTTSEPIAAASDEIRNILNHIENLYNNNQIILLQGRKGTSKDFITRYIHQRYSDEGLLLTINFKELDHDYLDKLPLRNIRTIRLVHPEYIDNYQKLSHFIKKCLTHHVRIFILTESMLPTEFIQEVKMNKIIMPDLSERKEDIRILAQYFIAYYNQKYGTIPVKINSEAIQFLENFTYPNNIDNLKNLIKQVALNEKDYVIQKETIERVATNEHLPTDVIFQQGTLKEIEKEIIKLVLKAENNNQTRAAERLGINRATLWRKLKE</sequence>
<dbReference type="PANTHER" id="PTHR32071">
    <property type="entry name" value="TRANSCRIPTIONAL REGULATORY PROTEIN"/>
    <property type="match status" value="1"/>
</dbReference>
<dbReference type="InterPro" id="IPR027417">
    <property type="entry name" value="P-loop_NTPase"/>
</dbReference>
<evidence type="ECO:0000256" key="2">
    <source>
        <dbReference type="ARBA" id="ARBA00022840"/>
    </source>
</evidence>
<dbReference type="InterPro" id="IPR010524">
    <property type="entry name" value="Sig_transdc_resp-reg_PrpR_N"/>
</dbReference>
<accession>A0A4S3PVL5</accession>
<evidence type="ECO:0000256" key="3">
    <source>
        <dbReference type="ARBA" id="ARBA00023015"/>
    </source>
</evidence>
<dbReference type="GO" id="GO:0043565">
    <property type="term" value="F:sequence-specific DNA binding"/>
    <property type="evidence" value="ECO:0007669"/>
    <property type="project" value="InterPro"/>
</dbReference>
<dbReference type="Proteomes" id="UP000306477">
    <property type="component" value="Unassembled WGS sequence"/>
</dbReference>
<dbReference type="SUPFAM" id="SSF52540">
    <property type="entry name" value="P-loop containing nucleoside triphosphate hydrolases"/>
    <property type="match status" value="1"/>
</dbReference>
<evidence type="ECO:0000259" key="5">
    <source>
        <dbReference type="PROSITE" id="PS50045"/>
    </source>
</evidence>
<dbReference type="InterPro" id="IPR002078">
    <property type="entry name" value="Sigma_54_int"/>
</dbReference>
<keyword evidence="7" id="KW-1185">Reference proteome</keyword>
<evidence type="ECO:0000313" key="6">
    <source>
        <dbReference type="EMBL" id="THE13859.1"/>
    </source>
</evidence>
<dbReference type="OrthoDB" id="9771372at2"/>
<keyword evidence="1" id="KW-0547">Nucleotide-binding</keyword>
<evidence type="ECO:0000313" key="7">
    <source>
        <dbReference type="Proteomes" id="UP000306477"/>
    </source>
</evidence>
<proteinExistence type="predicted"/>
<organism evidence="6 7">
    <name type="scientific">Bacillus timonensis</name>
    <dbReference type="NCBI Taxonomy" id="1033734"/>
    <lineage>
        <taxon>Bacteria</taxon>
        <taxon>Bacillati</taxon>
        <taxon>Bacillota</taxon>
        <taxon>Bacilli</taxon>
        <taxon>Bacillales</taxon>
        <taxon>Bacillaceae</taxon>
        <taxon>Bacillus</taxon>
    </lineage>
</organism>
<dbReference type="Pfam" id="PF06506">
    <property type="entry name" value="PrpR_N"/>
    <property type="match status" value="1"/>
</dbReference>
<evidence type="ECO:0000256" key="1">
    <source>
        <dbReference type="ARBA" id="ARBA00022741"/>
    </source>
</evidence>
<keyword evidence="2" id="KW-0067">ATP-binding</keyword>
<dbReference type="EMBL" id="SLUB01000007">
    <property type="protein sequence ID" value="THE13859.1"/>
    <property type="molecule type" value="Genomic_DNA"/>
</dbReference>
<dbReference type="GO" id="GO:0005524">
    <property type="term" value="F:ATP binding"/>
    <property type="evidence" value="ECO:0007669"/>
    <property type="project" value="UniProtKB-KW"/>
</dbReference>